<dbReference type="InterPro" id="IPR019675">
    <property type="entry name" value="DUF2550"/>
</dbReference>
<gene>
    <name evidence="2" type="ORF">AB2L27_16275</name>
</gene>
<organism evidence="2 3">
    <name type="scientific">Kineococcus halophytocola</name>
    <dbReference type="NCBI Taxonomy" id="3234027"/>
    <lineage>
        <taxon>Bacteria</taxon>
        <taxon>Bacillati</taxon>
        <taxon>Actinomycetota</taxon>
        <taxon>Actinomycetes</taxon>
        <taxon>Kineosporiales</taxon>
        <taxon>Kineosporiaceae</taxon>
        <taxon>Kineococcus</taxon>
    </lineage>
</organism>
<reference evidence="2 3" key="1">
    <citation type="submission" date="2024-07" db="EMBL/GenBank/DDBJ databases">
        <authorList>
            <person name="Thanompreechachai J."/>
            <person name="Duangmal K."/>
        </authorList>
    </citation>
    <scope>NUCLEOTIDE SEQUENCE [LARGE SCALE GENOMIC DNA]</scope>
    <source>
        <strain evidence="2 3">LSe6-4</strain>
    </source>
</reference>
<evidence type="ECO:0000313" key="2">
    <source>
        <dbReference type="EMBL" id="MEZ0166318.1"/>
    </source>
</evidence>
<name>A0ABV4H419_9ACTN</name>
<sequence length="153" mass="16806">MYEVLLSLEIAGACAVALVVVLVLVVLRRRRLLARLGTFDCSIRQARGARRRWALGVAQYERDRLDWYRTFSLSPRPSCTYARRALAVTVFRDAEGLELAAVQPGAMIVECRLETGAVAGQGEEIEFAMGRDAYTGFASWLESAPPGQGVNVA</sequence>
<protein>
    <submittedName>
        <fullName evidence="2">DUF2550 domain-containing protein</fullName>
    </submittedName>
</protein>
<keyword evidence="3" id="KW-1185">Reference proteome</keyword>
<dbReference type="RefSeq" id="WP_370442539.1">
    <property type="nucleotide sequence ID" value="NZ_JBGFTU010000020.1"/>
</dbReference>
<feature type="transmembrane region" description="Helical" evidence="1">
    <location>
        <begin position="6"/>
        <end position="27"/>
    </location>
</feature>
<keyword evidence="1" id="KW-0472">Membrane</keyword>
<proteinExistence type="predicted"/>
<dbReference type="Proteomes" id="UP001565927">
    <property type="component" value="Unassembled WGS sequence"/>
</dbReference>
<evidence type="ECO:0000256" key="1">
    <source>
        <dbReference type="SAM" id="Phobius"/>
    </source>
</evidence>
<comment type="caution">
    <text evidence="2">The sequence shown here is derived from an EMBL/GenBank/DDBJ whole genome shotgun (WGS) entry which is preliminary data.</text>
</comment>
<dbReference type="EMBL" id="JBGFTU010000020">
    <property type="protein sequence ID" value="MEZ0166318.1"/>
    <property type="molecule type" value="Genomic_DNA"/>
</dbReference>
<keyword evidence="1" id="KW-1133">Transmembrane helix</keyword>
<keyword evidence="1" id="KW-0812">Transmembrane</keyword>
<accession>A0ABV4H419</accession>
<evidence type="ECO:0000313" key="3">
    <source>
        <dbReference type="Proteomes" id="UP001565927"/>
    </source>
</evidence>
<dbReference type="Pfam" id="PF10739">
    <property type="entry name" value="DUF2550"/>
    <property type="match status" value="1"/>
</dbReference>